<gene>
    <name evidence="2" type="ORF">VNI00_012118</name>
</gene>
<feature type="chain" id="PRO_5043429653" evidence="1">
    <location>
        <begin position="21"/>
        <end position="85"/>
    </location>
</feature>
<organism evidence="2 3">
    <name type="scientific">Paramarasmius palmivorus</name>
    <dbReference type="NCBI Taxonomy" id="297713"/>
    <lineage>
        <taxon>Eukaryota</taxon>
        <taxon>Fungi</taxon>
        <taxon>Dikarya</taxon>
        <taxon>Basidiomycota</taxon>
        <taxon>Agaricomycotina</taxon>
        <taxon>Agaricomycetes</taxon>
        <taxon>Agaricomycetidae</taxon>
        <taxon>Agaricales</taxon>
        <taxon>Marasmiineae</taxon>
        <taxon>Marasmiaceae</taxon>
        <taxon>Paramarasmius</taxon>
    </lineage>
</organism>
<sequence>MHYKTCISGSLLVFATFASASPLEKRITWAPPIILPDENTVWRIGDLVNVTWDNSNPPEPVTNPNGNPTQQQKWSYPKLRIWRSF</sequence>
<protein>
    <submittedName>
        <fullName evidence="2">Uncharacterized protein</fullName>
    </submittedName>
</protein>
<comment type="caution">
    <text evidence="2">The sequence shown here is derived from an EMBL/GenBank/DDBJ whole genome shotgun (WGS) entry which is preliminary data.</text>
</comment>
<accession>A0AAW0C690</accession>
<keyword evidence="1" id="KW-0732">Signal</keyword>
<dbReference type="Proteomes" id="UP001383192">
    <property type="component" value="Unassembled WGS sequence"/>
</dbReference>
<dbReference type="EMBL" id="JAYKXP010000055">
    <property type="protein sequence ID" value="KAK7034711.1"/>
    <property type="molecule type" value="Genomic_DNA"/>
</dbReference>
<reference evidence="2 3" key="1">
    <citation type="submission" date="2024-01" db="EMBL/GenBank/DDBJ databases">
        <title>A draft genome for a cacao thread blight-causing isolate of Paramarasmius palmivorus.</title>
        <authorList>
            <person name="Baruah I.K."/>
            <person name="Bukari Y."/>
            <person name="Amoako-Attah I."/>
            <person name="Meinhardt L.W."/>
            <person name="Bailey B.A."/>
            <person name="Cohen S.P."/>
        </authorList>
    </citation>
    <scope>NUCLEOTIDE SEQUENCE [LARGE SCALE GENOMIC DNA]</scope>
    <source>
        <strain evidence="2 3">GH-12</strain>
    </source>
</reference>
<evidence type="ECO:0000313" key="3">
    <source>
        <dbReference type="Proteomes" id="UP001383192"/>
    </source>
</evidence>
<name>A0AAW0C690_9AGAR</name>
<evidence type="ECO:0000313" key="2">
    <source>
        <dbReference type="EMBL" id="KAK7034711.1"/>
    </source>
</evidence>
<evidence type="ECO:0000256" key="1">
    <source>
        <dbReference type="SAM" id="SignalP"/>
    </source>
</evidence>
<keyword evidence="3" id="KW-1185">Reference proteome</keyword>
<proteinExistence type="predicted"/>
<dbReference type="AlphaFoldDB" id="A0AAW0C690"/>
<feature type="signal peptide" evidence="1">
    <location>
        <begin position="1"/>
        <end position="20"/>
    </location>
</feature>